<keyword evidence="2" id="KW-1185">Reference proteome</keyword>
<name>A0A2S1SGH8_9FLAO</name>
<gene>
    <name evidence="1" type="ORF">HYN49_06170</name>
</gene>
<dbReference type="EMBL" id="CP029187">
    <property type="protein sequence ID" value="AWI25514.1"/>
    <property type="molecule type" value="Genomic_DNA"/>
</dbReference>
<dbReference type="Proteomes" id="UP000244937">
    <property type="component" value="Chromosome"/>
</dbReference>
<organism evidence="1 2">
    <name type="scientific">Flavobacterium pallidum</name>
    <dbReference type="NCBI Taxonomy" id="2172098"/>
    <lineage>
        <taxon>Bacteria</taxon>
        <taxon>Pseudomonadati</taxon>
        <taxon>Bacteroidota</taxon>
        <taxon>Flavobacteriia</taxon>
        <taxon>Flavobacteriales</taxon>
        <taxon>Flavobacteriaceae</taxon>
        <taxon>Flavobacterium</taxon>
    </lineage>
</organism>
<dbReference type="AlphaFoldDB" id="A0A2S1SGH8"/>
<evidence type="ECO:0000313" key="1">
    <source>
        <dbReference type="EMBL" id="AWI25514.1"/>
    </source>
</evidence>
<protein>
    <submittedName>
        <fullName evidence="1">Uncharacterized protein</fullName>
    </submittedName>
</protein>
<dbReference type="RefSeq" id="WP_108903303.1">
    <property type="nucleotide sequence ID" value="NZ_CP029187.1"/>
</dbReference>
<evidence type="ECO:0000313" key="2">
    <source>
        <dbReference type="Proteomes" id="UP000244937"/>
    </source>
</evidence>
<proteinExistence type="predicted"/>
<accession>A0A2S1SGH8</accession>
<dbReference type="OrthoDB" id="1191296at2"/>
<reference evidence="1 2" key="1">
    <citation type="submission" date="2018-05" db="EMBL/GenBank/DDBJ databases">
        <title>Genome sequencing of Flavobacterium sp. HYN0049.</title>
        <authorList>
            <person name="Yi H."/>
            <person name="Baek C."/>
        </authorList>
    </citation>
    <scope>NUCLEOTIDE SEQUENCE [LARGE SCALE GENOMIC DNA]</scope>
    <source>
        <strain evidence="1 2">HYN0049</strain>
    </source>
</reference>
<dbReference type="KEGG" id="fpal:HYN49_06170"/>
<sequence length="133" mass="13622">MGDNTGSLVKIGIDLGITAGYEGLKGKTFRIFNKGGTNFSPKIYSGWKGGSAGEIKTYGLGGATKLLNYAGKGLGYYGMAGSIYDTATGKCSIARGGVDLGFGALGVWGGWQGALISASYELGKVAGPSKWFD</sequence>